<dbReference type="SMART" id="SM00382">
    <property type="entry name" value="AAA"/>
    <property type="match status" value="2"/>
</dbReference>
<evidence type="ECO:0000313" key="14">
    <source>
        <dbReference type="EMBL" id="NDV63583.1"/>
    </source>
</evidence>
<evidence type="ECO:0000256" key="2">
    <source>
        <dbReference type="ARBA" id="ARBA00022737"/>
    </source>
</evidence>
<feature type="region of interest" description="Disordered" evidence="12">
    <location>
        <begin position="496"/>
        <end position="522"/>
    </location>
</feature>
<evidence type="ECO:0000256" key="8">
    <source>
        <dbReference type="ARBA" id="ARBA00023204"/>
    </source>
</evidence>
<evidence type="ECO:0000256" key="6">
    <source>
        <dbReference type="ARBA" id="ARBA00022840"/>
    </source>
</evidence>
<reference evidence="14 15" key="1">
    <citation type="submission" date="2020-02" db="EMBL/GenBank/DDBJ databases">
        <title>Albibacoteraceae fam. nov., the first described family within the subdivision 4 Verrucomicrobia.</title>
        <authorList>
            <person name="Xi F."/>
        </authorList>
    </citation>
    <scope>NUCLEOTIDE SEQUENCE [LARGE SCALE GENOMIC DNA]</scope>
    <source>
        <strain evidence="14 15">CK1056</strain>
    </source>
</reference>
<dbReference type="Pfam" id="PF16326">
    <property type="entry name" value="ABC_tran_CTD"/>
    <property type="match status" value="1"/>
</dbReference>
<accession>A0A6B2M493</accession>
<dbReference type="GO" id="GO:0003677">
    <property type="term" value="F:DNA binding"/>
    <property type="evidence" value="ECO:0007669"/>
    <property type="project" value="UniProtKB-UniRule"/>
</dbReference>
<dbReference type="PANTHER" id="PTHR42855:SF1">
    <property type="entry name" value="ABC TRANSPORTER DOMAIN-CONTAINING PROTEIN"/>
    <property type="match status" value="1"/>
</dbReference>
<evidence type="ECO:0000256" key="11">
    <source>
        <dbReference type="HAMAP-Rule" id="MF_00848"/>
    </source>
</evidence>
<dbReference type="InterPro" id="IPR037118">
    <property type="entry name" value="Val-tRNA_synth_C_sf"/>
</dbReference>
<dbReference type="InterPro" id="IPR043686">
    <property type="entry name" value="Uup"/>
</dbReference>
<keyword evidence="2 11" id="KW-0677">Repeat</keyword>
<keyword evidence="8 11" id="KW-0234">DNA repair</keyword>
<dbReference type="EMBL" id="JAAGNX010000003">
    <property type="protein sequence ID" value="NDV63583.1"/>
    <property type="molecule type" value="Genomic_DNA"/>
</dbReference>
<dbReference type="GO" id="GO:0006281">
    <property type="term" value="P:DNA repair"/>
    <property type="evidence" value="ECO:0007669"/>
    <property type="project" value="UniProtKB-KW"/>
</dbReference>
<dbReference type="Gene3D" id="1.10.287.380">
    <property type="entry name" value="Valyl-tRNA synthetase, C-terminal domain"/>
    <property type="match status" value="1"/>
</dbReference>
<name>A0A6B2M493_9BACT</name>
<comment type="caution">
    <text evidence="14">The sequence shown here is derived from an EMBL/GenBank/DDBJ whole genome shotgun (WGS) entry which is preliminary data.</text>
</comment>
<feature type="binding site" evidence="11">
    <location>
        <begin position="317"/>
        <end position="324"/>
    </location>
    <ligand>
        <name>ATP</name>
        <dbReference type="ChEBI" id="CHEBI:30616"/>
        <label>2</label>
    </ligand>
</feature>
<protein>
    <recommendedName>
        <fullName evidence="11">ATP-binding protein Uup</fullName>
        <ecNumber evidence="11">3.6.1.-</ecNumber>
    </recommendedName>
</protein>
<evidence type="ECO:0000256" key="7">
    <source>
        <dbReference type="ARBA" id="ARBA00023125"/>
    </source>
</evidence>
<dbReference type="Proteomes" id="UP000478417">
    <property type="component" value="Unassembled WGS sequence"/>
</dbReference>
<dbReference type="SUPFAM" id="SSF52540">
    <property type="entry name" value="P-loop containing nucleoside triphosphate hydrolases"/>
    <property type="match status" value="2"/>
</dbReference>
<evidence type="ECO:0000256" key="5">
    <source>
        <dbReference type="ARBA" id="ARBA00022801"/>
    </source>
</evidence>
<feature type="compositionally biased region" description="Basic residues" evidence="12">
    <location>
        <begin position="513"/>
        <end position="522"/>
    </location>
</feature>
<dbReference type="AlphaFoldDB" id="A0A6B2M493"/>
<dbReference type="InterPro" id="IPR027417">
    <property type="entry name" value="P-loop_NTPase"/>
</dbReference>
<dbReference type="PANTHER" id="PTHR42855">
    <property type="entry name" value="ABC TRANSPORTER ATP-BINDING SUBUNIT"/>
    <property type="match status" value="1"/>
</dbReference>
<dbReference type="Pfam" id="PF00005">
    <property type="entry name" value="ABC_tran"/>
    <property type="match status" value="2"/>
</dbReference>
<comment type="subcellular location">
    <subcellularLocation>
        <location evidence="11">Cytoplasm</location>
    </subcellularLocation>
    <text evidence="11">Associates with ribosomes.</text>
</comment>
<evidence type="ECO:0000313" key="15">
    <source>
        <dbReference type="Proteomes" id="UP000478417"/>
    </source>
</evidence>
<dbReference type="PROSITE" id="PS50893">
    <property type="entry name" value="ABC_TRANSPORTER_2"/>
    <property type="match status" value="2"/>
</dbReference>
<dbReference type="RefSeq" id="WP_163967305.1">
    <property type="nucleotide sequence ID" value="NZ_JAAGNX010000003.1"/>
</dbReference>
<sequence>MLSLVNLSLAYGGPPLFDKTSMEIQPGDRLALIGRNGSGKSSLLKVISGEVPPDAGERILQGKPLVATMPQEIPELPGKSVEEALRDQLSDQHLDDWEVEARLHKCLSDLEMSEETPYPTLSSGQKRRVLLMACLVREPDILLLDEPTNHLDVEAIQWMESVLMNFKGALLFISHDRSFIRALAKSILDLDRGKLTRWNCDYDTYLIRKEEALEAESKQNAVFDKKLAQEEAWIRQGIKARRTRNEGRVRHLLKMREEHRQRRSKTGNVALNVTASQQASGHKVINAEEISAEYEGQLVFKPFSCEILRGDRVGILGPNGCGKTTLIKILLGKLTPPSGTVTHGTNLQVAYFDQNREVLNDAASIVENISDGNEFVEVGGQRKHIVSHLKDFLFTSEQAQAPIHNLSGGERNRLLLAKLFTRPFNVLVMDEPTNDLDLETLELLEEQLDQFDGTLLLVSHDRTFIDNVVTELLVFEPDKTIRPIVGGYGDYLTFKKRSQAPTKPAGQTDKSTTKKGKPQKARRFLNREQRELDELPALIEALEAEQEQIAADLANPEKLKSDPEFGATAKIRLDEIDTILHEKYARWEELEALKKELT</sequence>
<evidence type="ECO:0000256" key="1">
    <source>
        <dbReference type="ARBA" id="ARBA00022490"/>
    </source>
</evidence>
<dbReference type="GO" id="GO:0016887">
    <property type="term" value="F:ATP hydrolysis activity"/>
    <property type="evidence" value="ECO:0007669"/>
    <property type="project" value="UniProtKB-UniRule"/>
</dbReference>
<dbReference type="InterPro" id="IPR051309">
    <property type="entry name" value="ABCF_ATPase"/>
</dbReference>
<dbReference type="GO" id="GO:0043022">
    <property type="term" value="F:ribosome binding"/>
    <property type="evidence" value="ECO:0007669"/>
    <property type="project" value="UniProtKB-UniRule"/>
</dbReference>
<evidence type="ECO:0000256" key="12">
    <source>
        <dbReference type="SAM" id="MobiDB-lite"/>
    </source>
</evidence>
<keyword evidence="5 11" id="KW-0378">Hydrolase</keyword>
<feature type="domain" description="ABC transporter" evidence="13">
    <location>
        <begin position="2"/>
        <end position="217"/>
    </location>
</feature>
<keyword evidence="4 11" id="KW-0227">DNA damage</keyword>
<dbReference type="Pfam" id="PF12848">
    <property type="entry name" value="ABC_tran_Xtn"/>
    <property type="match status" value="1"/>
</dbReference>
<dbReference type="CDD" id="cd03221">
    <property type="entry name" value="ABCF_EF-3"/>
    <property type="match status" value="2"/>
</dbReference>
<comment type="function">
    <text evidence="11">Probably plays a role in ribosome assembly or function. May be involved in resolution of branched DNA intermediates that result from template switching in postreplication gaps. Binds DNA and has ATPase activity.</text>
</comment>
<dbReference type="InterPro" id="IPR017871">
    <property type="entry name" value="ABC_transporter-like_CS"/>
</dbReference>
<dbReference type="HAMAP" id="MF_00848">
    <property type="entry name" value="Uup"/>
    <property type="match status" value="1"/>
</dbReference>
<dbReference type="InterPro" id="IPR003593">
    <property type="entry name" value="AAA+_ATPase"/>
</dbReference>
<proteinExistence type="inferred from homology"/>
<organism evidence="14 15">
    <name type="scientific">Oceanipulchritudo coccoides</name>
    <dbReference type="NCBI Taxonomy" id="2706888"/>
    <lineage>
        <taxon>Bacteria</taxon>
        <taxon>Pseudomonadati</taxon>
        <taxon>Verrucomicrobiota</taxon>
        <taxon>Opitutia</taxon>
        <taxon>Puniceicoccales</taxon>
        <taxon>Oceanipulchritudinaceae</taxon>
        <taxon>Oceanipulchritudo</taxon>
    </lineage>
</organism>
<dbReference type="FunFam" id="3.40.50.300:FF:000309">
    <property type="entry name" value="ABC transporter ATP-binding protein"/>
    <property type="match status" value="1"/>
</dbReference>
<comment type="catalytic activity">
    <reaction evidence="9 11">
        <text>ATP + H2O = ADP + phosphate + H(+)</text>
        <dbReference type="Rhea" id="RHEA:13065"/>
        <dbReference type="ChEBI" id="CHEBI:15377"/>
        <dbReference type="ChEBI" id="CHEBI:15378"/>
        <dbReference type="ChEBI" id="CHEBI:30616"/>
        <dbReference type="ChEBI" id="CHEBI:43474"/>
        <dbReference type="ChEBI" id="CHEBI:456216"/>
    </reaction>
</comment>
<evidence type="ECO:0000256" key="3">
    <source>
        <dbReference type="ARBA" id="ARBA00022741"/>
    </source>
</evidence>
<comment type="similarity">
    <text evidence="10 11">Belongs to the ABC transporter superfamily. ABCF family. Uup subfamily.</text>
</comment>
<gene>
    <name evidence="11" type="primary">uup</name>
    <name evidence="14" type="ORF">G0Q06_14055</name>
</gene>
<keyword evidence="1 11" id="KW-0963">Cytoplasm</keyword>
<feature type="binding site" evidence="11">
    <location>
        <begin position="34"/>
        <end position="41"/>
    </location>
    <ligand>
        <name>ATP</name>
        <dbReference type="ChEBI" id="CHEBI:30616"/>
        <label>1</label>
    </ligand>
</feature>
<dbReference type="GO" id="GO:0005524">
    <property type="term" value="F:ATP binding"/>
    <property type="evidence" value="ECO:0007669"/>
    <property type="project" value="UniProtKB-UniRule"/>
</dbReference>
<evidence type="ECO:0000256" key="9">
    <source>
        <dbReference type="ARBA" id="ARBA00049360"/>
    </source>
</evidence>
<dbReference type="EC" id="3.6.1.-" evidence="11"/>
<keyword evidence="3 11" id="KW-0547">Nucleotide-binding</keyword>
<dbReference type="InterPro" id="IPR032781">
    <property type="entry name" value="ABC_tran_Xtn"/>
</dbReference>
<dbReference type="InterPro" id="IPR003439">
    <property type="entry name" value="ABC_transporter-like_ATP-bd"/>
</dbReference>
<evidence type="ECO:0000256" key="4">
    <source>
        <dbReference type="ARBA" id="ARBA00022763"/>
    </source>
</evidence>
<dbReference type="GO" id="GO:0005737">
    <property type="term" value="C:cytoplasm"/>
    <property type="evidence" value="ECO:0007669"/>
    <property type="project" value="UniProtKB-SubCell"/>
</dbReference>
<dbReference type="Gene3D" id="3.40.50.300">
    <property type="entry name" value="P-loop containing nucleotide triphosphate hydrolases"/>
    <property type="match status" value="2"/>
</dbReference>
<dbReference type="InterPro" id="IPR032524">
    <property type="entry name" value="ABC_tran_C"/>
</dbReference>
<keyword evidence="6 11" id="KW-0067">ATP-binding</keyword>
<keyword evidence="15" id="KW-1185">Reference proteome</keyword>
<dbReference type="PROSITE" id="PS00211">
    <property type="entry name" value="ABC_TRANSPORTER_1"/>
    <property type="match status" value="1"/>
</dbReference>
<dbReference type="FunFam" id="3.40.50.300:FF:000011">
    <property type="entry name" value="Putative ABC transporter ATP-binding component"/>
    <property type="match status" value="1"/>
</dbReference>
<keyword evidence="7 11" id="KW-0238">DNA-binding</keyword>
<evidence type="ECO:0000259" key="13">
    <source>
        <dbReference type="PROSITE" id="PS50893"/>
    </source>
</evidence>
<feature type="domain" description="ABC transporter" evidence="13">
    <location>
        <begin position="285"/>
        <end position="502"/>
    </location>
</feature>
<evidence type="ECO:0000256" key="10">
    <source>
        <dbReference type="ARBA" id="ARBA00061478"/>
    </source>
</evidence>